<dbReference type="InterPro" id="IPR050389">
    <property type="entry name" value="LysR-type_TF"/>
</dbReference>
<keyword evidence="3" id="KW-0678">Repressor</keyword>
<dbReference type="Gene3D" id="3.40.190.10">
    <property type="entry name" value="Periplasmic binding protein-like II"/>
    <property type="match status" value="2"/>
</dbReference>
<dbReference type="InterPro" id="IPR000847">
    <property type="entry name" value="LysR_HTH_N"/>
</dbReference>
<dbReference type="InterPro" id="IPR037416">
    <property type="entry name" value="NodD_PBP2"/>
</dbReference>
<organism evidence="8 9">
    <name type="scientific">Mesorhizobium plurifarium</name>
    <dbReference type="NCBI Taxonomy" id="69974"/>
    <lineage>
        <taxon>Bacteria</taxon>
        <taxon>Pseudomonadati</taxon>
        <taxon>Pseudomonadota</taxon>
        <taxon>Alphaproteobacteria</taxon>
        <taxon>Hyphomicrobiales</taxon>
        <taxon>Phyllobacteriaceae</taxon>
        <taxon>Mesorhizobium</taxon>
    </lineage>
</organism>
<dbReference type="InterPro" id="IPR036388">
    <property type="entry name" value="WH-like_DNA-bd_sf"/>
</dbReference>
<name>A0A0K2VZP8_MESPL</name>
<protein>
    <submittedName>
        <fullName evidence="8">NodD1 transcriptional regulator lysR family</fullName>
    </submittedName>
</protein>
<proteinExistence type="inferred from homology"/>
<evidence type="ECO:0000313" key="8">
    <source>
        <dbReference type="EMBL" id="CDX57652.1"/>
    </source>
</evidence>
<dbReference type="PANTHER" id="PTHR30118">
    <property type="entry name" value="HTH-TYPE TRANSCRIPTIONAL REGULATOR LEUO-RELATED"/>
    <property type="match status" value="1"/>
</dbReference>
<feature type="domain" description="HTH lysR-type" evidence="7">
    <location>
        <begin position="6"/>
        <end position="63"/>
    </location>
</feature>
<evidence type="ECO:0000259" key="7">
    <source>
        <dbReference type="PROSITE" id="PS50931"/>
    </source>
</evidence>
<keyword evidence="2" id="KW-0536">Nodulation</keyword>
<comment type="similarity">
    <text evidence="1">Belongs to the LysR transcriptional regulatory family.</text>
</comment>
<keyword evidence="5" id="KW-0238">DNA-binding</keyword>
<evidence type="ECO:0000256" key="2">
    <source>
        <dbReference type="ARBA" id="ARBA00022458"/>
    </source>
</evidence>
<evidence type="ECO:0000313" key="9">
    <source>
        <dbReference type="Proteomes" id="UP000182888"/>
    </source>
</evidence>
<evidence type="ECO:0000256" key="4">
    <source>
        <dbReference type="ARBA" id="ARBA00023015"/>
    </source>
</evidence>
<dbReference type="PRINTS" id="PR00039">
    <property type="entry name" value="HTHLYSR"/>
</dbReference>
<dbReference type="CDD" id="cd08462">
    <property type="entry name" value="PBP2_NodD"/>
    <property type="match status" value="1"/>
</dbReference>
<evidence type="ECO:0000256" key="6">
    <source>
        <dbReference type="ARBA" id="ARBA00023163"/>
    </source>
</evidence>
<dbReference type="InterPro" id="IPR005119">
    <property type="entry name" value="LysR_subst-bd"/>
</dbReference>
<dbReference type="AlphaFoldDB" id="A0A0K2VZP8"/>
<dbReference type="GO" id="GO:0003700">
    <property type="term" value="F:DNA-binding transcription factor activity"/>
    <property type="evidence" value="ECO:0007669"/>
    <property type="project" value="InterPro"/>
</dbReference>
<gene>
    <name evidence="8" type="primary">nodD1</name>
    <name evidence="8" type="ORF">MPL1032_220092</name>
</gene>
<dbReference type="EMBL" id="CCND01000015">
    <property type="protein sequence ID" value="CDX57652.1"/>
    <property type="molecule type" value="Genomic_DNA"/>
</dbReference>
<dbReference type="Pfam" id="PF03466">
    <property type="entry name" value="LysR_substrate"/>
    <property type="match status" value="1"/>
</dbReference>
<dbReference type="GO" id="GO:0003677">
    <property type="term" value="F:DNA binding"/>
    <property type="evidence" value="ECO:0007669"/>
    <property type="project" value="UniProtKB-KW"/>
</dbReference>
<dbReference type="PANTHER" id="PTHR30118:SF6">
    <property type="entry name" value="HTH-TYPE TRANSCRIPTIONAL REGULATOR LEUO"/>
    <property type="match status" value="1"/>
</dbReference>
<evidence type="ECO:0000256" key="1">
    <source>
        <dbReference type="ARBA" id="ARBA00009437"/>
    </source>
</evidence>
<dbReference type="SUPFAM" id="SSF53850">
    <property type="entry name" value="Periplasmic binding protein-like II"/>
    <property type="match status" value="1"/>
</dbReference>
<dbReference type="PROSITE" id="PS50931">
    <property type="entry name" value="HTH_LYSR"/>
    <property type="match status" value="1"/>
</dbReference>
<sequence length="309" mass="34887">MRFKGLDLNLLVALDALMTERNLTAAARSINLSQPAMSAAVARLRGYFGDELFTMRGRELVPTPRAEALASPVREALLHIQVSVISWDEFDPRKSDRCFRVMLSDYMTIIFFQKVIERVAREAPFVSFELLPLSDDVQELFRRGGADFLILPELFLSNDHPKAKLFEDSLACAGCLTNKELSRKLTFEKYMSMGHVMARFGRSLRPSIDEWFLLEHGLKRRAEVVVQGFSLIPLMLPGTSRIGTMPLRLVEHFAKTLPLRVVEVPLSLPTFTLAMQWPALHNGDPASIWMRKILLEEASRMVPSAKAAA</sequence>
<evidence type="ECO:0000256" key="3">
    <source>
        <dbReference type="ARBA" id="ARBA00022491"/>
    </source>
</evidence>
<dbReference type="SUPFAM" id="SSF46785">
    <property type="entry name" value="Winged helix' DNA-binding domain"/>
    <property type="match status" value="1"/>
</dbReference>
<keyword evidence="4" id="KW-0805">Transcription regulation</keyword>
<dbReference type="Gene3D" id="1.10.10.10">
    <property type="entry name" value="Winged helix-like DNA-binding domain superfamily/Winged helix DNA-binding domain"/>
    <property type="match status" value="1"/>
</dbReference>
<dbReference type="Proteomes" id="UP000182888">
    <property type="component" value="Unassembled WGS sequence"/>
</dbReference>
<reference evidence="9" key="1">
    <citation type="submission" date="2014-08" db="EMBL/GenBank/DDBJ databases">
        <authorList>
            <person name="Edwards T."/>
        </authorList>
    </citation>
    <scope>NUCLEOTIDE SEQUENCE [LARGE SCALE GENOMIC DNA]</scope>
</reference>
<accession>A0A0K2VZP8</accession>
<dbReference type="InterPro" id="IPR036390">
    <property type="entry name" value="WH_DNA-bd_sf"/>
</dbReference>
<dbReference type="Pfam" id="PF00126">
    <property type="entry name" value="HTH_1"/>
    <property type="match status" value="1"/>
</dbReference>
<evidence type="ECO:0000256" key="5">
    <source>
        <dbReference type="ARBA" id="ARBA00023125"/>
    </source>
</evidence>
<keyword evidence="6" id="KW-0804">Transcription</keyword>